<gene>
    <name evidence="2" type="ORF">BES08_23575</name>
    <name evidence="3" type="ORF">BV97_05022</name>
</gene>
<dbReference type="InterPro" id="IPR003959">
    <property type="entry name" value="ATPase_AAA_core"/>
</dbReference>
<dbReference type="GO" id="GO:0016887">
    <property type="term" value="F:ATP hydrolysis activity"/>
    <property type="evidence" value="ECO:0007669"/>
    <property type="project" value="InterPro"/>
</dbReference>
<dbReference type="InterPro" id="IPR027417">
    <property type="entry name" value="P-loop_NTPase"/>
</dbReference>
<reference evidence="2" key="2">
    <citation type="submission" date="2016-08" db="EMBL/GenBank/DDBJ databases">
        <authorList>
            <person name="Seilhamer J.J."/>
        </authorList>
    </citation>
    <scope>NUCLEOTIDE SEQUENCE [LARGE SCALE GENOMIC DNA]</scope>
    <source>
        <strain evidence="2">SA1</strain>
        <plasmid evidence="2">pSA1</plasmid>
    </source>
</reference>
<dbReference type="Proteomes" id="UP000024329">
    <property type="component" value="Unassembled WGS sequence"/>
</dbReference>
<dbReference type="PANTHER" id="PTHR46411">
    <property type="entry name" value="FAMILY ATPASE, PUTATIVE-RELATED"/>
    <property type="match status" value="1"/>
</dbReference>
<dbReference type="Pfam" id="PF22977">
    <property type="entry name" value="WHD"/>
    <property type="match status" value="1"/>
</dbReference>
<dbReference type="eggNOG" id="COG0464">
    <property type="taxonomic scope" value="Bacteria"/>
</dbReference>
<geneLocation type="plasmid" evidence="2 5">
    <name>pSA1</name>
</geneLocation>
<dbReference type="Proteomes" id="UP000094626">
    <property type="component" value="Plasmid pSA1"/>
</dbReference>
<dbReference type="InterPro" id="IPR003593">
    <property type="entry name" value="AAA+_ATPase"/>
</dbReference>
<dbReference type="CDD" id="cd19481">
    <property type="entry name" value="RecA-like_protease"/>
    <property type="match status" value="1"/>
</dbReference>
<dbReference type="KEGG" id="nre:BES08_23575"/>
<name>A0A031JIL2_9SPHN</name>
<dbReference type="SUPFAM" id="SSF52540">
    <property type="entry name" value="P-loop containing nucleoside triphosphate hydrolases"/>
    <property type="match status" value="1"/>
</dbReference>
<dbReference type="RefSeq" id="WP_051587176.1">
    <property type="nucleotide sequence ID" value="NZ_CP017076.1"/>
</dbReference>
<reference evidence="3 4" key="1">
    <citation type="submission" date="2014-03" db="EMBL/GenBank/DDBJ databases">
        <title>Whole genome sequence of Novosphingobium resinovorum KF1.</title>
        <authorList>
            <person name="Gan H.M."/>
            <person name="Gan H.Y."/>
            <person name="Chew T.H."/>
            <person name="Savka M.A."/>
        </authorList>
    </citation>
    <scope>NUCLEOTIDE SEQUENCE [LARGE SCALE GENOMIC DNA]</scope>
    <source>
        <strain evidence="3 4">KF1</strain>
    </source>
</reference>
<dbReference type="EMBL" id="CP017076">
    <property type="protein sequence ID" value="AOR79754.1"/>
    <property type="molecule type" value="Genomic_DNA"/>
</dbReference>
<protein>
    <submittedName>
        <fullName evidence="3">ATPase central domain-containing protein</fullName>
    </submittedName>
</protein>
<dbReference type="PANTHER" id="PTHR46411:SF3">
    <property type="entry name" value="AAA+ ATPASE DOMAIN-CONTAINING PROTEIN"/>
    <property type="match status" value="1"/>
</dbReference>
<sequence>MSAPSLAGEIAVIEAHLALAAARTGEQIAAAEATLHAAQEAAQSGGPARRLAERLGLIAFARDCLLLAALPHLSARSVALCAAVTGDPQGRITAALAMAVLPEAAWSALRPDAPLRALRCLRLADPDRPTLSELLIDERILLALLGEDALDERLAPLVRPVAAGAEIGPSGRAQAERLVERWWSMRADGEVPAIHLHHGEPADARLIAQTAATRLGRRLHVLGAANLPPTPAERHGFAALWRREALLGGLALLIELPEDIAPEQAALAADLVDRLDDCIIVSGGAGALPCRRPFVSATLQVPEAPERHALWTRALGQAQTARLNGASEALASQFAIGPTAIARLGPLAEGLDREAARDLLHREARAHAQARIAAIAEVIHPVATWDDLIVPAELKTALHAIAAQVRHRRHVHEDWGFGARGGRGLGIAALFAGSSGTGKTMAAEVIAADLGTDVVRVDLAGVVSKYIGETEKNLSRVFAAAEGSGAVLLFDEADALFGKRSEVGNAHDRYANIEVSYLLQRMESYTGLAILTTNQRESLDAAFFRRLRFVVAFPFPDEALRRTVWERAFPQATPTEGLDFERLARLNVAPGNIRSIAVNAAFLAAAQGGAVEMRHLHEAAVLECRKLERPVTSAELGGWL</sequence>
<dbReference type="PATRIC" id="fig|158500.4.peg.5100"/>
<reference evidence="5" key="3">
    <citation type="journal article" date="2017" name="J. Biotechnol.">
        <title>Complete genome sequence of Novosphingobium resinovorum SA1, a versatile xenobiotic-degrading bacterium capable of utilizing sulfanilic acid.</title>
        <authorList>
            <person name="Hegedus B."/>
            <person name="Kos P.B."/>
            <person name="Balint B."/>
            <person name="Maroti G."/>
            <person name="Gan H.M."/>
            <person name="Perei K."/>
            <person name="Rakhely G."/>
        </authorList>
    </citation>
    <scope>NUCLEOTIDE SEQUENCE [LARGE SCALE GENOMIC DNA]</scope>
    <source>
        <strain evidence="5">SA1</strain>
    </source>
</reference>
<dbReference type="Gene3D" id="3.40.50.300">
    <property type="entry name" value="P-loop containing nucleotide triphosphate hydrolases"/>
    <property type="match status" value="1"/>
</dbReference>
<dbReference type="EMBL" id="JFYZ01000049">
    <property type="protein sequence ID" value="EZP73011.1"/>
    <property type="molecule type" value="Genomic_DNA"/>
</dbReference>
<accession>A0A031JIL2</accession>
<dbReference type="GO" id="GO:0005524">
    <property type="term" value="F:ATP binding"/>
    <property type="evidence" value="ECO:0007669"/>
    <property type="project" value="InterPro"/>
</dbReference>
<keyword evidence="5" id="KW-1185">Reference proteome</keyword>
<dbReference type="InterPro" id="IPR054472">
    <property type="entry name" value="WHD"/>
</dbReference>
<evidence type="ECO:0000313" key="4">
    <source>
        <dbReference type="Proteomes" id="UP000024329"/>
    </source>
</evidence>
<dbReference type="Pfam" id="PF00004">
    <property type="entry name" value="AAA"/>
    <property type="match status" value="1"/>
</dbReference>
<proteinExistence type="predicted"/>
<keyword evidence="2" id="KW-0614">Plasmid</keyword>
<feature type="domain" description="AAA+ ATPase" evidence="1">
    <location>
        <begin position="425"/>
        <end position="557"/>
    </location>
</feature>
<evidence type="ECO:0000313" key="2">
    <source>
        <dbReference type="EMBL" id="AOR79754.1"/>
    </source>
</evidence>
<evidence type="ECO:0000259" key="1">
    <source>
        <dbReference type="SMART" id="SM00382"/>
    </source>
</evidence>
<dbReference type="AlphaFoldDB" id="A0A031JIL2"/>
<organism evidence="3 4">
    <name type="scientific">Novosphingobium resinovorum</name>
    <dbReference type="NCBI Taxonomy" id="158500"/>
    <lineage>
        <taxon>Bacteria</taxon>
        <taxon>Pseudomonadati</taxon>
        <taxon>Pseudomonadota</taxon>
        <taxon>Alphaproteobacteria</taxon>
        <taxon>Sphingomonadales</taxon>
        <taxon>Sphingomonadaceae</taxon>
        <taxon>Novosphingobium</taxon>
    </lineage>
</organism>
<dbReference type="SMART" id="SM00382">
    <property type="entry name" value="AAA"/>
    <property type="match status" value="1"/>
</dbReference>
<evidence type="ECO:0000313" key="5">
    <source>
        <dbReference type="Proteomes" id="UP000094626"/>
    </source>
</evidence>
<evidence type="ECO:0000313" key="3">
    <source>
        <dbReference type="EMBL" id="EZP73011.1"/>
    </source>
</evidence>
<dbReference type="OrthoDB" id="7438987at2"/>